<name>A0A3P6TUB1_DIBLA</name>
<keyword evidence="4" id="KW-1185">Reference proteome</keyword>
<dbReference type="Proteomes" id="UP000281553">
    <property type="component" value="Unassembled WGS sequence"/>
</dbReference>
<dbReference type="InterPro" id="IPR016130">
    <property type="entry name" value="Tyr_Pase_AS"/>
</dbReference>
<organism evidence="3 4">
    <name type="scientific">Dibothriocephalus latus</name>
    <name type="common">Fish tapeworm</name>
    <name type="synonym">Diphyllobothrium latum</name>
    <dbReference type="NCBI Taxonomy" id="60516"/>
    <lineage>
        <taxon>Eukaryota</taxon>
        <taxon>Metazoa</taxon>
        <taxon>Spiralia</taxon>
        <taxon>Lophotrochozoa</taxon>
        <taxon>Platyhelminthes</taxon>
        <taxon>Cestoda</taxon>
        <taxon>Eucestoda</taxon>
        <taxon>Diphyllobothriidea</taxon>
        <taxon>Diphyllobothriidae</taxon>
        <taxon>Dibothriocephalus</taxon>
    </lineage>
</organism>
<dbReference type="PANTHER" id="PTHR19134:SF449">
    <property type="entry name" value="TYROSINE-PROTEIN PHOSPHATASE 1"/>
    <property type="match status" value="1"/>
</dbReference>
<dbReference type="SMART" id="SM00404">
    <property type="entry name" value="PTPc_motif"/>
    <property type="match status" value="1"/>
</dbReference>
<proteinExistence type="predicted"/>
<dbReference type="InterPro" id="IPR000242">
    <property type="entry name" value="PTP_cat"/>
</dbReference>
<dbReference type="InterPro" id="IPR029021">
    <property type="entry name" value="Prot-tyrosine_phosphatase-like"/>
</dbReference>
<dbReference type="AlphaFoldDB" id="A0A3P6TUB1"/>
<evidence type="ECO:0000313" key="4">
    <source>
        <dbReference type="Proteomes" id="UP000281553"/>
    </source>
</evidence>
<feature type="domain" description="Tyrosine specific protein phosphatases" evidence="2">
    <location>
        <begin position="50"/>
        <end position="127"/>
    </location>
</feature>
<dbReference type="PROSITE" id="PS00383">
    <property type="entry name" value="TYR_PHOSPHATASE_1"/>
    <property type="match status" value="1"/>
</dbReference>
<accession>A0A3P6TUB1</accession>
<dbReference type="PROSITE" id="PS50055">
    <property type="entry name" value="TYR_PHOSPHATASE_PTP"/>
    <property type="match status" value="1"/>
</dbReference>
<sequence length="305" mass="33278">MLRMPVYRLARYFLFIVELNYRPETVPWTFTQLQFLGWGAHVVPDVREFYQFLETYSHLRAEKPLSSDFGPTIVHCSAGVGRTGTLICADMLLNQLRTKPSRLDVFGTVLASRIFRRNLVQVKAPATLTVNPSSGGLAQDAINDQPKSNQFTGPSLAQPTTFAAVQPWALPSQAPATLTVPPLSGAFAQNEVHDVPNGNPTNGASLAQPSAFAGLPTRTVPPQTPGHPSVPPMPRDVPHQEEYDVPKGHDLYDVPAQPSGAPRLPPKTMVTRPVSQQVSIDAQNGRFVLPGQSRPGKFHASAFYL</sequence>
<dbReference type="Pfam" id="PF00102">
    <property type="entry name" value="Y_phosphatase"/>
    <property type="match status" value="1"/>
</dbReference>
<dbReference type="InterPro" id="IPR003595">
    <property type="entry name" value="Tyr_Pase_cat"/>
</dbReference>
<protein>
    <recommendedName>
        <fullName evidence="5">Tyrosine specific protein phosphatases domain-containing protein</fullName>
    </recommendedName>
</protein>
<reference evidence="3 4" key="1">
    <citation type="submission" date="2018-11" db="EMBL/GenBank/DDBJ databases">
        <authorList>
            <consortium name="Pathogen Informatics"/>
        </authorList>
    </citation>
    <scope>NUCLEOTIDE SEQUENCE [LARGE SCALE GENOMIC DNA]</scope>
</reference>
<dbReference type="InterPro" id="IPR050348">
    <property type="entry name" value="Protein-Tyr_Phosphatase"/>
</dbReference>
<dbReference type="PANTHER" id="PTHR19134">
    <property type="entry name" value="RECEPTOR-TYPE TYROSINE-PROTEIN PHOSPHATASE"/>
    <property type="match status" value="1"/>
</dbReference>
<dbReference type="GO" id="GO:0004725">
    <property type="term" value="F:protein tyrosine phosphatase activity"/>
    <property type="evidence" value="ECO:0007669"/>
    <property type="project" value="InterPro"/>
</dbReference>
<dbReference type="Gene3D" id="3.90.190.10">
    <property type="entry name" value="Protein tyrosine phosphatase superfamily"/>
    <property type="match status" value="1"/>
</dbReference>
<dbReference type="OrthoDB" id="10253954at2759"/>
<gene>
    <name evidence="3" type="ORF">DILT_LOCUS4381</name>
</gene>
<evidence type="ECO:0000259" key="1">
    <source>
        <dbReference type="PROSITE" id="PS50055"/>
    </source>
</evidence>
<evidence type="ECO:0008006" key="5">
    <source>
        <dbReference type="Google" id="ProtNLM"/>
    </source>
</evidence>
<dbReference type="EMBL" id="UYRU01045372">
    <property type="protein sequence ID" value="VDK89387.1"/>
    <property type="molecule type" value="Genomic_DNA"/>
</dbReference>
<dbReference type="InterPro" id="IPR000387">
    <property type="entry name" value="Tyr_Pase_dom"/>
</dbReference>
<feature type="domain" description="Tyrosine-protein phosphatase" evidence="1">
    <location>
        <begin position="1"/>
        <end position="121"/>
    </location>
</feature>
<dbReference type="SUPFAM" id="SSF52799">
    <property type="entry name" value="(Phosphotyrosine protein) phosphatases II"/>
    <property type="match status" value="1"/>
</dbReference>
<dbReference type="PROSITE" id="PS50056">
    <property type="entry name" value="TYR_PHOSPHATASE_2"/>
    <property type="match status" value="1"/>
</dbReference>
<evidence type="ECO:0000313" key="3">
    <source>
        <dbReference type="EMBL" id="VDK89387.1"/>
    </source>
</evidence>
<evidence type="ECO:0000259" key="2">
    <source>
        <dbReference type="PROSITE" id="PS50056"/>
    </source>
</evidence>
<dbReference type="PRINTS" id="PR00700">
    <property type="entry name" value="PRTYPHPHTASE"/>
</dbReference>